<dbReference type="OrthoDB" id="20872at2759"/>
<dbReference type="eggNOG" id="ENOG502SQ11">
    <property type="taxonomic scope" value="Eukaryota"/>
</dbReference>
<sequence>MHSAQAGVDIHQMQHMDTGPEIQQWQNTVLDSHDAPSEKSPLASLFAACSELFTLLIQSLSQETPRSRLCELQRSHDRLVLWADAYGIEQGDFEGKLKLSQRIGDFTLRTLKNKALLTLAGLLPLVDQHGARAAKISLKAADLSIMAEKLSVLIQGDDYSEYSSSDESTDSGTKDDDDTTAHSEKLREVTKDLTTDTEFLLDLGARFDEQVVNPLVNEEAVDPQTVDGWDPSEHFAERIRRLYPSCDNDLAKRLGKANWERVLKFQESKERNAPESVTLATAMSIFVDPTHLLHEPKDTTSLFNDSGLGTSVQTSNHQARSRYAASLTTQGGWNNNVLSIPKLSTRAKLGNEFSCIACGERLKIQDEAKWK</sequence>
<dbReference type="AlphaFoldDB" id="W3WRD2"/>
<organism evidence="2 3">
    <name type="scientific">Pestalotiopsis fici (strain W106-1 / CGMCC3.15140)</name>
    <dbReference type="NCBI Taxonomy" id="1229662"/>
    <lineage>
        <taxon>Eukaryota</taxon>
        <taxon>Fungi</taxon>
        <taxon>Dikarya</taxon>
        <taxon>Ascomycota</taxon>
        <taxon>Pezizomycotina</taxon>
        <taxon>Sordariomycetes</taxon>
        <taxon>Xylariomycetidae</taxon>
        <taxon>Amphisphaeriales</taxon>
        <taxon>Sporocadaceae</taxon>
        <taxon>Pestalotiopsis</taxon>
    </lineage>
</organism>
<reference evidence="3" key="1">
    <citation type="journal article" date="2015" name="BMC Genomics">
        <title>Genomic and transcriptomic analysis of the endophytic fungus Pestalotiopsis fici reveals its lifestyle and high potential for synthesis of natural products.</title>
        <authorList>
            <person name="Wang X."/>
            <person name="Zhang X."/>
            <person name="Liu L."/>
            <person name="Xiang M."/>
            <person name="Wang W."/>
            <person name="Sun X."/>
            <person name="Che Y."/>
            <person name="Guo L."/>
            <person name="Liu G."/>
            <person name="Guo L."/>
            <person name="Wang C."/>
            <person name="Yin W.B."/>
            <person name="Stadler M."/>
            <person name="Zhang X."/>
            <person name="Liu X."/>
        </authorList>
    </citation>
    <scope>NUCLEOTIDE SEQUENCE [LARGE SCALE GENOMIC DNA]</scope>
    <source>
        <strain evidence="3">W106-1 / CGMCC3.15140</strain>
    </source>
</reference>
<protein>
    <submittedName>
        <fullName evidence="2">Uncharacterized protein</fullName>
    </submittedName>
</protein>
<dbReference type="KEGG" id="pfy:PFICI_11790"/>
<feature type="region of interest" description="Disordered" evidence="1">
    <location>
        <begin position="160"/>
        <end position="187"/>
    </location>
</feature>
<dbReference type="HOGENOM" id="CLU_746182_0_0_1"/>
<accession>W3WRD2</accession>
<gene>
    <name evidence="2" type="ORF">PFICI_11790</name>
</gene>
<evidence type="ECO:0000313" key="2">
    <source>
        <dbReference type="EMBL" id="ETS76403.1"/>
    </source>
</evidence>
<keyword evidence="3" id="KW-1185">Reference proteome</keyword>
<dbReference type="EMBL" id="KI912117">
    <property type="protein sequence ID" value="ETS76403.1"/>
    <property type="molecule type" value="Genomic_DNA"/>
</dbReference>
<name>W3WRD2_PESFW</name>
<evidence type="ECO:0000313" key="3">
    <source>
        <dbReference type="Proteomes" id="UP000030651"/>
    </source>
</evidence>
<dbReference type="RefSeq" id="XP_007838562.1">
    <property type="nucleotide sequence ID" value="XM_007840371.1"/>
</dbReference>
<dbReference type="STRING" id="1229662.W3WRD2"/>
<evidence type="ECO:0000256" key="1">
    <source>
        <dbReference type="SAM" id="MobiDB-lite"/>
    </source>
</evidence>
<dbReference type="Proteomes" id="UP000030651">
    <property type="component" value="Unassembled WGS sequence"/>
</dbReference>
<dbReference type="InParanoid" id="W3WRD2"/>
<dbReference type="GeneID" id="19276803"/>
<proteinExistence type="predicted"/>